<keyword evidence="4" id="KW-0328">Glycosyltransferase</keyword>
<dbReference type="Pfam" id="PF21269">
    <property type="entry name" value="TreT_GT1"/>
    <property type="match status" value="1"/>
</dbReference>
<dbReference type="GO" id="GO:0016757">
    <property type="term" value="F:glycosyltransferase activity"/>
    <property type="evidence" value="ECO:0007669"/>
    <property type="project" value="UniProtKB-KW"/>
</dbReference>
<dbReference type="Pfam" id="PF00534">
    <property type="entry name" value="Glycos_transf_1"/>
    <property type="match status" value="1"/>
</dbReference>
<evidence type="ECO:0000256" key="6">
    <source>
        <dbReference type="ARBA" id="ARBA00023277"/>
    </source>
</evidence>
<dbReference type="AlphaFoldDB" id="A0A0C3C8N7"/>
<evidence type="ECO:0000256" key="1">
    <source>
        <dbReference type="ARBA" id="ARBA00009481"/>
    </source>
</evidence>
<dbReference type="HOGENOM" id="CLU_011001_0_0_1"/>
<dbReference type="GO" id="GO:0006006">
    <property type="term" value="P:glucose metabolic process"/>
    <property type="evidence" value="ECO:0007669"/>
    <property type="project" value="UniProtKB-KW"/>
</dbReference>
<comment type="similarity">
    <text evidence="1">Belongs to the glycosyltransferase group 1 family. Glycosyltransferase 4 subfamily.</text>
</comment>
<evidence type="ECO:0000259" key="8">
    <source>
        <dbReference type="Pfam" id="PF21269"/>
    </source>
</evidence>
<evidence type="ECO:0000256" key="2">
    <source>
        <dbReference type="ARBA" id="ARBA00011738"/>
    </source>
</evidence>
<accession>A0A0C3C8N7</accession>
<dbReference type="STRING" id="913774.A0A0C3C8N7"/>
<keyword evidence="10" id="KW-1185">Reference proteome</keyword>
<dbReference type="OrthoDB" id="937291at2759"/>
<dbReference type="InterPro" id="IPR052078">
    <property type="entry name" value="Trehalose_Metab_GTase"/>
</dbReference>
<dbReference type="PANTHER" id="PTHR47779">
    <property type="entry name" value="SYNTHASE (CCG-9), PUTATIVE (AFU_ORTHOLOGUE AFUA_3G12100)-RELATED"/>
    <property type="match status" value="1"/>
</dbReference>
<dbReference type="Gene3D" id="3.40.50.2000">
    <property type="entry name" value="Glycogen Phosphorylase B"/>
    <property type="match status" value="2"/>
</dbReference>
<proteinExistence type="inferred from homology"/>
<gene>
    <name evidence="9" type="ORF">OIDMADRAFT_45210</name>
</gene>
<keyword evidence="6" id="KW-0119">Carbohydrate metabolism</keyword>
<evidence type="ECO:0000256" key="3">
    <source>
        <dbReference type="ARBA" id="ARBA00022526"/>
    </source>
</evidence>
<dbReference type="InterPro" id="IPR001296">
    <property type="entry name" value="Glyco_trans_1"/>
</dbReference>
<dbReference type="PANTHER" id="PTHR47779:SF1">
    <property type="entry name" value="SYNTHASE (CCG-9), PUTATIVE (AFU_ORTHOLOGUE AFUA_3G12100)-RELATED"/>
    <property type="match status" value="1"/>
</dbReference>
<reference evidence="10" key="2">
    <citation type="submission" date="2015-01" db="EMBL/GenBank/DDBJ databases">
        <title>Evolutionary Origins and Diversification of the Mycorrhizal Mutualists.</title>
        <authorList>
            <consortium name="DOE Joint Genome Institute"/>
            <consortium name="Mycorrhizal Genomics Consortium"/>
            <person name="Kohler A."/>
            <person name="Kuo A."/>
            <person name="Nagy L.G."/>
            <person name="Floudas D."/>
            <person name="Copeland A."/>
            <person name="Barry K.W."/>
            <person name="Cichocki N."/>
            <person name="Veneault-Fourrey C."/>
            <person name="LaButti K."/>
            <person name="Lindquist E.A."/>
            <person name="Lipzen A."/>
            <person name="Lundell T."/>
            <person name="Morin E."/>
            <person name="Murat C."/>
            <person name="Riley R."/>
            <person name="Ohm R."/>
            <person name="Sun H."/>
            <person name="Tunlid A."/>
            <person name="Henrissat B."/>
            <person name="Grigoriev I.V."/>
            <person name="Hibbett D.S."/>
            <person name="Martin F."/>
        </authorList>
    </citation>
    <scope>NUCLEOTIDE SEQUENCE [LARGE SCALE GENOMIC DNA]</scope>
    <source>
        <strain evidence="10">Zn</strain>
    </source>
</reference>
<feature type="domain" description="Glycosyl transferase family 1" evidence="7">
    <location>
        <begin position="433"/>
        <end position="606"/>
    </location>
</feature>
<name>A0A0C3C8N7_OIDMZ</name>
<evidence type="ECO:0000256" key="5">
    <source>
        <dbReference type="ARBA" id="ARBA00022679"/>
    </source>
</evidence>
<keyword evidence="5 9" id="KW-0808">Transferase</keyword>
<dbReference type="Proteomes" id="UP000054321">
    <property type="component" value="Unassembled WGS sequence"/>
</dbReference>
<keyword evidence="3" id="KW-0313">Glucose metabolism</keyword>
<dbReference type="InterPro" id="IPR049438">
    <property type="entry name" value="TreT_GT1"/>
</dbReference>
<evidence type="ECO:0000313" key="10">
    <source>
        <dbReference type="Proteomes" id="UP000054321"/>
    </source>
</evidence>
<sequence>MSLIVQFQQQFAAPLQTFWVGISVLFHTEGNADVAIAIHDGIYLQDYCVKGINVVKKQSHDDPITNLVVEELKAYEHRHLAKFIGVGFPFGLEAQSPTLSSRLWLELDIVPISIPVNIGEYAAGSELKGHGYWNIKDVDEQADSMARRCIMAFGPKLSPLLQVGYGGLVGVDLNSRIHLATINDYRKTCSPQTWEAIITFATSLKKSNKKIAFFSSTPQGGGVALMRHALVRFAVLLGVDLKWYVPKPKPGVFRITKTIHNTLQGVAKSHEKINEKAKLALNDWIEENAKRYWTKKGGPLRPPLEGGADIIVVDDPQMPRLIPISKDLAPDRPVIFRSHIQIRSDLVDQQGTPQADIWEFLWNNIKQADLFISHPIPSFVPKNVPEAKVAYMPATTDWLDGLNKPISSWDQSYYRNLYNEECATSLMTKLISRRYIIQIARFDPAKGIDDVIKSYAEFIRLFQKAKPEIEPPQLVITGNSSVDDPDGTLIYAETINELRNNYPHLVSSVSVMRLNSNDQLLNSLLSAAHIVLQLSTREGFEVKVSEAIHKGIPVIATRTGGIPLQVQDKKNGFLVKPGDWKAVAEHMYELWTDDEQYRKISDYAKRSVSDEVGTAGNALAWFYLADKLGRGEEVRVIPGHKWVNDMAREASGKPYEGGENRLPREI</sequence>
<feature type="domain" description="Trehalose synthase N-terminal" evidence="8">
    <location>
        <begin position="214"/>
        <end position="379"/>
    </location>
</feature>
<evidence type="ECO:0000313" key="9">
    <source>
        <dbReference type="EMBL" id="KIM95263.1"/>
    </source>
</evidence>
<protein>
    <submittedName>
        <fullName evidence="9">Glycosyltransferase family 4 protein</fullName>
    </submittedName>
</protein>
<comment type="subunit">
    <text evidence="2">Homodimer.</text>
</comment>
<organism evidence="9 10">
    <name type="scientific">Oidiodendron maius (strain Zn)</name>
    <dbReference type="NCBI Taxonomy" id="913774"/>
    <lineage>
        <taxon>Eukaryota</taxon>
        <taxon>Fungi</taxon>
        <taxon>Dikarya</taxon>
        <taxon>Ascomycota</taxon>
        <taxon>Pezizomycotina</taxon>
        <taxon>Leotiomycetes</taxon>
        <taxon>Leotiomycetes incertae sedis</taxon>
        <taxon>Myxotrichaceae</taxon>
        <taxon>Oidiodendron</taxon>
    </lineage>
</organism>
<evidence type="ECO:0000259" key="7">
    <source>
        <dbReference type="Pfam" id="PF00534"/>
    </source>
</evidence>
<dbReference type="InParanoid" id="A0A0C3C8N7"/>
<dbReference type="EMBL" id="KN832887">
    <property type="protein sequence ID" value="KIM95263.1"/>
    <property type="molecule type" value="Genomic_DNA"/>
</dbReference>
<reference evidence="9 10" key="1">
    <citation type="submission" date="2014-04" db="EMBL/GenBank/DDBJ databases">
        <authorList>
            <consortium name="DOE Joint Genome Institute"/>
            <person name="Kuo A."/>
            <person name="Martino E."/>
            <person name="Perotto S."/>
            <person name="Kohler A."/>
            <person name="Nagy L.G."/>
            <person name="Floudas D."/>
            <person name="Copeland A."/>
            <person name="Barry K.W."/>
            <person name="Cichocki N."/>
            <person name="Veneault-Fourrey C."/>
            <person name="LaButti K."/>
            <person name="Lindquist E.A."/>
            <person name="Lipzen A."/>
            <person name="Lundell T."/>
            <person name="Morin E."/>
            <person name="Murat C."/>
            <person name="Sun H."/>
            <person name="Tunlid A."/>
            <person name="Henrissat B."/>
            <person name="Grigoriev I.V."/>
            <person name="Hibbett D.S."/>
            <person name="Martin F."/>
            <person name="Nordberg H.P."/>
            <person name="Cantor M.N."/>
            <person name="Hua S.X."/>
        </authorList>
    </citation>
    <scope>NUCLEOTIDE SEQUENCE [LARGE SCALE GENOMIC DNA]</scope>
    <source>
        <strain evidence="9 10">Zn</strain>
    </source>
</reference>
<dbReference type="SUPFAM" id="SSF53756">
    <property type="entry name" value="UDP-Glycosyltransferase/glycogen phosphorylase"/>
    <property type="match status" value="1"/>
</dbReference>
<evidence type="ECO:0000256" key="4">
    <source>
        <dbReference type="ARBA" id="ARBA00022676"/>
    </source>
</evidence>